<evidence type="ECO:0000313" key="1">
    <source>
        <dbReference type="EMBL" id="CAI9576394.1"/>
    </source>
</evidence>
<organism evidence="1 2">
    <name type="scientific">Staurois parvus</name>
    <dbReference type="NCBI Taxonomy" id="386267"/>
    <lineage>
        <taxon>Eukaryota</taxon>
        <taxon>Metazoa</taxon>
        <taxon>Chordata</taxon>
        <taxon>Craniata</taxon>
        <taxon>Vertebrata</taxon>
        <taxon>Euteleostomi</taxon>
        <taxon>Amphibia</taxon>
        <taxon>Batrachia</taxon>
        <taxon>Anura</taxon>
        <taxon>Neobatrachia</taxon>
        <taxon>Ranoidea</taxon>
        <taxon>Ranidae</taxon>
        <taxon>Staurois</taxon>
    </lineage>
</organism>
<name>A0ABN9DWQ8_9NEOB</name>
<dbReference type="EMBL" id="CATNWA010014827">
    <property type="protein sequence ID" value="CAI9576394.1"/>
    <property type="molecule type" value="Genomic_DNA"/>
</dbReference>
<comment type="caution">
    <text evidence="1">The sequence shown here is derived from an EMBL/GenBank/DDBJ whole genome shotgun (WGS) entry which is preliminary data.</text>
</comment>
<keyword evidence="2" id="KW-1185">Reference proteome</keyword>
<protein>
    <submittedName>
        <fullName evidence="1">Uncharacterized protein</fullName>
    </submittedName>
</protein>
<reference evidence="1" key="1">
    <citation type="submission" date="2023-05" db="EMBL/GenBank/DDBJ databases">
        <authorList>
            <person name="Stuckert A."/>
        </authorList>
    </citation>
    <scope>NUCLEOTIDE SEQUENCE</scope>
</reference>
<sequence length="49" mass="5365">MYINGQTGAVQGRVAVYKLPPHFPACACSLGEHSTMIQCLLYLEDTAEH</sequence>
<dbReference type="Proteomes" id="UP001162483">
    <property type="component" value="Unassembled WGS sequence"/>
</dbReference>
<accession>A0ABN9DWQ8</accession>
<gene>
    <name evidence="1" type="ORF">SPARVUS_LOCUS8440210</name>
</gene>
<proteinExistence type="predicted"/>
<evidence type="ECO:0000313" key="2">
    <source>
        <dbReference type="Proteomes" id="UP001162483"/>
    </source>
</evidence>